<accession>A0A4R3YMZ2</accession>
<dbReference type="InterPro" id="IPR009061">
    <property type="entry name" value="DNA-bd_dom_put_sf"/>
</dbReference>
<dbReference type="CDD" id="cd01109">
    <property type="entry name" value="HTH_YyaN"/>
    <property type="match status" value="1"/>
</dbReference>
<protein>
    <submittedName>
        <fullName evidence="3">DNA-binding transcriptional MerR regulator</fullName>
    </submittedName>
</protein>
<dbReference type="EMBL" id="SMCQ01000023">
    <property type="protein sequence ID" value="TCV93602.1"/>
    <property type="molecule type" value="Genomic_DNA"/>
</dbReference>
<gene>
    <name evidence="3" type="ORF">EDD60_12336</name>
</gene>
<dbReference type="InterPro" id="IPR000551">
    <property type="entry name" value="MerR-type_HTH_dom"/>
</dbReference>
<sequence>MYYTIGEVAKMFNLTPSTIRYYDKEGLLPFVERQSGIRQFSDEDINMLKTIECLKETGMPIKDIKIFSQWCLEGDDTLEKRQEMFYQRREIVKQQMADLQNILNHIEYKCDYYKKAIEAKKNKPL</sequence>
<dbReference type="InterPro" id="IPR047057">
    <property type="entry name" value="MerR_fam"/>
</dbReference>
<dbReference type="PANTHER" id="PTHR30204:SF82">
    <property type="entry name" value="TRANSCRIPTIONAL REGULATOR, MERR FAMILY"/>
    <property type="match status" value="1"/>
</dbReference>
<keyword evidence="1 3" id="KW-0238">DNA-binding</keyword>
<feature type="domain" description="HTH merR-type" evidence="2">
    <location>
        <begin position="2"/>
        <end position="69"/>
    </location>
</feature>
<dbReference type="Proteomes" id="UP000295515">
    <property type="component" value="Unassembled WGS sequence"/>
</dbReference>
<dbReference type="AlphaFoldDB" id="A0A4R3YMZ2"/>
<dbReference type="Gene3D" id="1.10.1660.10">
    <property type="match status" value="1"/>
</dbReference>
<dbReference type="GO" id="GO:0003700">
    <property type="term" value="F:DNA-binding transcription factor activity"/>
    <property type="evidence" value="ECO:0007669"/>
    <property type="project" value="InterPro"/>
</dbReference>
<reference evidence="3 4" key="1">
    <citation type="submission" date="2019-03" db="EMBL/GenBank/DDBJ databases">
        <title>Genomic Encyclopedia of Type Strains, Phase IV (KMG-IV): sequencing the most valuable type-strain genomes for metagenomic binning, comparative biology and taxonomic classification.</title>
        <authorList>
            <person name="Goeker M."/>
        </authorList>
    </citation>
    <scope>NUCLEOTIDE SEQUENCE [LARGE SCALE GENOMIC DNA]</scope>
    <source>
        <strain evidence="3 4">DSM 29487</strain>
    </source>
</reference>
<dbReference type="GeneID" id="98916340"/>
<name>A0A4R3YMZ2_9FIRM</name>
<dbReference type="PANTHER" id="PTHR30204">
    <property type="entry name" value="REDOX-CYCLING DRUG-SENSING TRANSCRIPTIONAL ACTIVATOR SOXR"/>
    <property type="match status" value="1"/>
</dbReference>
<dbReference type="Pfam" id="PF13411">
    <property type="entry name" value="MerR_1"/>
    <property type="match status" value="1"/>
</dbReference>
<dbReference type="GO" id="GO:0003677">
    <property type="term" value="F:DNA binding"/>
    <property type="evidence" value="ECO:0007669"/>
    <property type="project" value="UniProtKB-KW"/>
</dbReference>
<proteinExistence type="predicted"/>
<comment type="caution">
    <text evidence="3">The sequence shown here is derived from an EMBL/GenBank/DDBJ whole genome shotgun (WGS) entry which is preliminary data.</text>
</comment>
<dbReference type="SUPFAM" id="SSF46955">
    <property type="entry name" value="Putative DNA-binding domain"/>
    <property type="match status" value="1"/>
</dbReference>
<dbReference type="SMART" id="SM00422">
    <property type="entry name" value="HTH_MERR"/>
    <property type="match status" value="1"/>
</dbReference>
<dbReference type="PRINTS" id="PR00040">
    <property type="entry name" value="HTHMERR"/>
</dbReference>
<keyword evidence="4" id="KW-1185">Reference proteome</keyword>
<evidence type="ECO:0000259" key="2">
    <source>
        <dbReference type="PROSITE" id="PS50937"/>
    </source>
</evidence>
<evidence type="ECO:0000313" key="3">
    <source>
        <dbReference type="EMBL" id="TCV93602.1"/>
    </source>
</evidence>
<evidence type="ECO:0000256" key="1">
    <source>
        <dbReference type="ARBA" id="ARBA00023125"/>
    </source>
</evidence>
<evidence type="ECO:0000313" key="4">
    <source>
        <dbReference type="Proteomes" id="UP000295515"/>
    </source>
</evidence>
<dbReference type="RefSeq" id="WP_066445720.1">
    <property type="nucleotide sequence ID" value="NZ_CAUWFI010000001.1"/>
</dbReference>
<organism evidence="3 4">
    <name type="scientific">Longibaculum muris</name>
    <dbReference type="NCBI Taxonomy" id="1796628"/>
    <lineage>
        <taxon>Bacteria</taxon>
        <taxon>Bacillati</taxon>
        <taxon>Bacillota</taxon>
        <taxon>Erysipelotrichia</taxon>
        <taxon>Erysipelotrichales</taxon>
        <taxon>Coprobacillaceae</taxon>
        <taxon>Longibaculum</taxon>
    </lineage>
</organism>
<dbReference type="PROSITE" id="PS50937">
    <property type="entry name" value="HTH_MERR_2"/>
    <property type="match status" value="1"/>
</dbReference>